<protein>
    <recommendedName>
        <fullName evidence="5">GtrA-like protein domain-containing protein</fullName>
    </recommendedName>
</protein>
<accession>A0A6V8KFV3</accession>
<gene>
    <name evidence="3" type="ORF">Phou_055510</name>
</gene>
<keyword evidence="2" id="KW-0812">Transmembrane</keyword>
<feature type="region of interest" description="Disordered" evidence="1">
    <location>
        <begin position="158"/>
        <end position="231"/>
    </location>
</feature>
<proteinExistence type="predicted"/>
<reference evidence="3 4" key="1">
    <citation type="submission" date="2020-03" db="EMBL/GenBank/DDBJ databases">
        <title>Whole genome shotgun sequence of Phytohabitans houttuyneae NBRC 108639.</title>
        <authorList>
            <person name="Komaki H."/>
            <person name="Tamura T."/>
        </authorList>
    </citation>
    <scope>NUCLEOTIDE SEQUENCE [LARGE SCALE GENOMIC DNA]</scope>
    <source>
        <strain evidence="3 4">NBRC 108639</strain>
    </source>
</reference>
<dbReference type="AlphaFoldDB" id="A0A6V8KFV3"/>
<feature type="transmembrane region" description="Helical" evidence="2">
    <location>
        <begin position="116"/>
        <end position="136"/>
    </location>
</feature>
<feature type="compositionally biased region" description="Low complexity" evidence="1">
    <location>
        <begin position="210"/>
        <end position="219"/>
    </location>
</feature>
<keyword evidence="2" id="KW-1133">Transmembrane helix</keyword>
<dbReference type="Proteomes" id="UP000482800">
    <property type="component" value="Unassembled WGS sequence"/>
</dbReference>
<evidence type="ECO:0008006" key="5">
    <source>
        <dbReference type="Google" id="ProtNLM"/>
    </source>
</evidence>
<reference evidence="3 4" key="2">
    <citation type="submission" date="2020-03" db="EMBL/GenBank/DDBJ databases">
        <authorList>
            <person name="Ichikawa N."/>
            <person name="Kimura A."/>
            <person name="Kitahashi Y."/>
            <person name="Uohara A."/>
        </authorList>
    </citation>
    <scope>NUCLEOTIDE SEQUENCE [LARGE SCALE GENOMIC DNA]</scope>
    <source>
        <strain evidence="3 4">NBRC 108639</strain>
    </source>
</reference>
<feature type="transmembrane region" description="Helical" evidence="2">
    <location>
        <begin position="46"/>
        <end position="65"/>
    </location>
</feature>
<evidence type="ECO:0000313" key="3">
    <source>
        <dbReference type="EMBL" id="GFJ81371.1"/>
    </source>
</evidence>
<evidence type="ECO:0000313" key="4">
    <source>
        <dbReference type="Proteomes" id="UP000482800"/>
    </source>
</evidence>
<keyword evidence="4" id="KW-1185">Reference proteome</keyword>
<feature type="compositionally biased region" description="Basic residues" evidence="1">
    <location>
        <begin position="220"/>
        <end position="231"/>
    </location>
</feature>
<feature type="transmembrane region" description="Helical" evidence="2">
    <location>
        <begin position="86"/>
        <end position="104"/>
    </location>
</feature>
<name>A0A6V8KFV3_9ACTN</name>
<comment type="caution">
    <text evidence="3">The sequence shown here is derived from an EMBL/GenBank/DDBJ whole genome shotgun (WGS) entry which is preliminary data.</text>
</comment>
<evidence type="ECO:0000256" key="2">
    <source>
        <dbReference type="SAM" id="Phobius"/>
    </source>
</evidence>
<organism evidence="3 4">
    <name type="scientific">Phytohabitans houttuyneae</name>
    <dbReference type="NCBI Taxonomy" id="1076126"/>
    <lineage>
        <taxon>Bacteria</taxon>
        <taxon>Bacillati</taxon>
        <taxon>Actinomycetota</taxon>
        <taxon>Actinomycetes</taxon>
        <taxon>Micromonosporales</taxon>
        <taxon>Micromonosporaceae</taxon>
    </lineage>
</organism>
<feature type="transmembrane region" description="Helical" evidence="2">
    <location>
        <begin position="21"/>
        <end position="40"/>
    </location>
</feature>
<dbReference type="EMBL" id="BLPF01000002">
    <property type="protein sequence ID" value="GFJ81371.1"/>
    <property type="molecule type" value="Genomic_DNA"/>
</dbReference>
<dbReference type="RefSeq" id="WP_218579212.1">
    <property type="nucleotide sequence ID" value="NZ_BAABGO010000019.1"/>
</dbReference>
<sequence length="231" mass="24708">MQQFDTPAPAAVGPFGSFVRFVMFGGGVGLACSAAVPLVATLMPWVIANALITVASTLLCTELHARFTFGAGRRAQWHQHVQSASSALAAYLVTSAAVLVLHAVQPSAGMRWEQAVYLSASALAGIGRFLVLRLYVFARGRAAGTDLDGPWRPADREVAGSAPAAGRGGSACGGKRPILKGHLGHSTRDAGHRPRRLRRWSVVPRAPWQRYSSSRSRGSAPRRPRPVRRRP</sequence>
<keyword evidence="2" id="KW-0472">Membrane</keyword>
<evidence type="ECO:0000256" key="1">
    <source>
        <dbReference type="SAM" id="MobiDB-lite"/>
    </source>
</evidence>